<evidence type="ECO:0000256" key="2">
    <source>
        <dbReference type="SAM" id="Phobius"/>
    </source>
</evidence>
<evidence type="ECO:0000313" key="3">
    <source>
        <dbReference type="EMBL" id="ATM24809.1"/>
    </source>
</evidence>
<keyword evidence="2" id="KW-0812">Transmembrane</keyword>
<accession>A0A291W5G7</accession>
<feature type="region of interest" description="Disordered" evidence="1">
    <location>
        <begin position="425"/>
        <end position="547"/>
    </location>
</feature>
<name>A0A291W5G7_9ACTN</name>
<feature type="compositionally biased region" description="Low complexity" evidence="1">
    <location>
        <begin position="425"/>
        <end position="467"/>
    </location>
</feature>
<keyword evidence="3" id="KW-0614">Plasmid</keyword>
<reference evidence="3 4" key="1">
    <citation type="submission" date="2017-10" db="EMBL/GenBank/DDBJ databases">
        <title>Streptomyces alboflavus Genome sequencing and assembly.</title>
        <authorList>
            <person name="Wang Y."/>
            <person name="Du B."/>
            <person name="Ding Y."/>
            <person name="Liu H."/>
            <person name="Hou Q."/>
            <person name="Liu K."/>
            <person name="Wang C."/>
            <person name="Yao L."/>
        </authorList>
    </citation>
    <scope>NUCLEOTIDE SEQUENCE [LARGE SCALE GENOMIC DNA]</scope>
    <source>
        <strain evidence="3 4">MDJK44</strain>
        <plasmid evidence="4">Plasmid pmdjk44.2</plasmid>
    </source>
</reference>
<feature type="compositionally biased region" description="Pro residues" evidence="1">
    <location>
        <begin position="497"/>
        <end position="512"/>
    </location>
</feature>
<organism evidence="3 4">
    <name type="scientific">Streptomyces alboflavus</name>
    <dbReference type="NCBI Taxonomy" id="67267"/>
    <lineage>
        <taxon>Bacteria</taxon>
        <taxon>Bacillati</taxon>
        <taxon>Actinomycetota</taxon>
        <taxon>Actinomycetes</taxon>
        <taxon>Kitasatosporales</taxon>
        <taxon>Streptomycetaceae</taxon>
        <taxon>Streptomyces</taxon>
    </lineage>
</organism>
<sequence length="547" mass="55591">MRLRLREDAPGLLSIERTDSDRRWARRLMTLLSVNVFVGFLFVPSAVANPFCHIPMVCEVKKAIDFVKDPLGFLLQKLTEANIWFLRKMLELIQNTTKVDLTSAGFLKQYAIIFAASSLITVALWLIAVAKRAVRGVGLTTAIGEAIGFLLLQVVVNALTPGAIALLMKGIDEVTAVFEPYATQNFKPFLENLLKVMAAKPSEGVGQLLAVNLIMMCGALLMWIEMLVRGAAIYVAVALGPIVNAGLVDRDLWGKSKKWFGAVFAIGLSKPVLFALLGLGGAVLSDSTGSMSDVVSKTLVGALILLLAVFASATLYKWLPAFGDEMAQLHYDRKTAQSAGPAAAIDGPAQHANRAFGMHVQDALVGGGTGRGAGAAPSAKGKGGVSAAARGRAGTASATVGAGAGAAGTVAKAGLDLAKNKAMTSPGASAADSAGSQSGQGQAGAPPASARAWAEGADSGASPASPASGGGSGTPASARGTAGSTPGSVVGAAPSPSSRPVPPSPHPRPRPSSPASASGTTAGSGPSTTLTPPRGRSASQPPTSKDQ</sequence>
<dbReference type="AlphaFoldDB" id="A0A291W5G7"/>
<gene>
    <name evidence="3" type="ORF">SMD44_p20026</name>
</gene>
<feature type="transmembrane region" description="Helical" evidence="2">
    <location>
        <begin position="205"/>
        <end position="224"/>
    </location>
</feature>
<feature type="transmembrane region" description="Helical" evidence="2">
    <location>
        <begin position="28"/>
        <end position="47"/>
    </location>
</feature>
<dbReference type="EMBL" id="CP023977">
    <property type="protein sequence ID" value="ATM24809.1"/>
    <property type="molecule type" value="Genomic_DNA"/>
</dbReference>
<feature type="transmembrane region" description="Helical" evidence="2">
    <location>
        <begin position="110"/>
        <end position="130"/>
    </location>
</feature>
<keyword evidence="2" id="KW-1133">Transmembrane helix</keyword>
<protein>
    <submittedName>
        <fullName evidence="3">Putative integral membrane protein</fullName>
    </submittedName>
</protein>
<geneLocation type="plasmid" evidence="4">
    <name>pmdjk44.2</name>
</geneLocation>
<feature type="transmembrane region" description="Helical" evidence="2">
    <location>
        <begin position="259"/>
        <end position="279"/>
    </location>
</feature>
<keyword evidence="2" id="KW-0472">Membrane</keyword>
<dbReference type="KEGG" id="salf:SMD44_p20026"/>
<feature type="transmembrane region" description="Helical" evidence="2">
    <location>
        <begin position="299"/>
        <end position="319"/>
    </location>
</feature>
<keyword evidence="4" id="KW-1185">Reference proteome</keyword>
<feature type="compositionally biased region" description="Low complexity" evidence="1">
    <location>
        <begin position="513"/>
        <end position="537"/>
    </location>
</feature>
<feature type="transmembrane region" description="Helical" evidence="2">
    <location>
        <begin position="230"/>
        <end position="247"/>
    </location>
</feature>
<feature type="compositionally biased region" description="Low complexity" evidence="1">
    <location>
        <begin position="474"/>
        <end position="496"/>
    </location>
</feature>
<proteinExistence type="predicted"/>
<dbReference type="RefSeq" id="WP_237308015.1">
    <property type="nucleotide sequence ID" value="NZ_CP023977.1"/>
</dbReference>
<feature type="compositionally biased region" description="Polar residues" evidence="1">
    <location>
        <begin position="538"/>
        <end position="547"/>
    </location>
</feature>
<dbReference type="Proteomes" id="UP000195880">
    <property type="component" value="Plasmid pMDJK44.2"/>
</dbReference>
<evidence type="ECO:0000313" key="4">
    <source>
        <dbReference type="Proteomes" id="UP000195880"/>
    </source>
</evidence>
<evidence type="ECO:0000256" key="1">
    <source>
        <dbReference type="SAM" id="MobiDB-lite"/>
    </source>
</evidence>